<dbReference type="Gene3D" id="2.40.160.200">
    <property type="entry name" value="LURP1-related"/>
    <property type="match status" value="1"/>
</dbReference>
<dbReference type="RefSeq" id="WP_014143777.1">
    <property type="nucleotide sequence ID" value="NC_016111.1"/>
</dbReference>
<protein>
    <recommendedName>
        <fullName evidence="4">LURP-one-related family protein</fullName>
    </recommendedName>
</protein>
<comment type="similarity">
    <text evidence="1">Belongs to the LOR family.</text>
</comment>
<evidence type="ECO:0000313" key="2">
    <source>
        <dbReference type="EMBL" id="AEW95403.1"/>
    </source>
</evidence>
<dbReference type="OrthoDB" id="4863874at2"/>
<dbReference type="STRING" id="1003195.SCATT_30320"/>
<reference evidence="3" key="1">
    <citation type="submission" date="2011-12" db="EMBL/GenBank/DDBJ databases">
        <title>Complete genome sequence of Streptomyces cattleya strain DSM 46488.</title>
        <authorList>
            <person name="Ou H.-Y."/>
            <person name="Li P."/>
            <person name="Zhao C."/>
            <person name="O'Hagan D."/>
            <person name="Deng Z."/>
        </authorList>
    </citation>
    <scope>NUCLEOTIDE SEQUENCE [LARGE SCALE GENOMIC DNA]</scope>
    <source>
        <strain evidence="3">ATCC 35852 / DSM 46488 / JCM 4925 / NBRC 14057 / NRRL 8057</strain>
    </source>
</reference>
<dbReference type="KEGG" id="sct:SCAT_3042"/>
<keyword evidence="3" id="KW-1185">Reference proteome</keyword>
<dbReference type="SUPFAM" id="SSF54518">
    <property type="entry name" value="Tubby C-terminal domain-like"/>
    <property type="match status" value="1"/>
</dbReference>
<dbReference type="HOGENOM" id="CLU_108507_1_0_11"/>
<dbReference type="PATRIC" id="fig|1003195.11.peg.4521"/>
<dbReference type="Pfam" id="PF04525">
    <property type="entry name" value="LOR"/>
    <property type="match status" value="1"/>
</dbReference>
<evidence type="ECO:0000313" key="3">
    <source>
        <dbReference type="Proteomes" id="UP000007842"/>
    </source>
</evidence>
<organism evidence="2 3">
    <name type="scientific">Streptantibioticus cattleyicolor (strain ATCC 35852 / DSM 46488 / JCM 4925 / NBRC 14057 / NRRL 8057)</name>
    <name type="common">Streptomyces cattleya</name>
    <dbReference type="NCBI Taxonomy" id="1003195"/>
    <lineage>
        <taxon>Bacteria</taxon>
        <taxon>Bacillati</taxon>
        <taxon>Actinomycetota</taxon>
        <taxon>Actinomycetes</taxon>
        <taxon>Kitasatosporales</taxon>
        <taxon>Streptomycetaceae</taxon>
        <taxon>Streptantibioticus</taxon>
    </lineage>
</organism>
<dbReference type="KEGG" id="scy:SCATT_30320"/>
<gene>
    <name evidence="2" type="ordered locus">SCATT_30320</name>
</gene>
<accession>F8JR99</accession>
<dbReference type="eggNOG" id="COG4894">
    <property type="taxonomic scope" value="Bacteria"/>
</dbReference>
<accession>G8WUA6</accession>
<dbReference type="InterPro" id="IPR007612">
    <property type="entry name" value="LOR"/>
</dbReference>
<dbReference type="AlphaFoldDB" id="F8JR99"/>
<dbReference type="Proteomes" id="UP000007842">
    <property type="component" value="Chromosome"/>
</dbReference>
<dbReference type="EMBL" id="CP003219">
    <property type="protein sequence ID" value="AEW95403.1"/>
    <property type="molecule type" value="Genomic_DNA"/>
</dbReference>
<proteinExistence type="inferred from homology"/>
<dbReference type="InterPro" id="IPR025659">
    <property type="entry name" value="Tubby-like_C"/>
</dbReference>
<evidence type="ECO:0000256" key="1">
    <source>
        <dbReference type="ARBA" id="ARBA00005437"/>
    </source>
</evidence>
<sequence length="164" mass="19216">MKYLVREKMFSIGDDFWIEDEHGDRAFYVDGKVLRLRETLVVKDPHGRELAVVHKKMLSVRDAMTVERDGRVLATVRKKLFTPFRDVYRAELASGGELEIRGDIVDKEYDIEYGDERLARISRKWFRLRDTYAVHVERDDADPVLLIAVAVCVDRLVEHEHERG</sequence>
<dbReference type="InterPro" id="IPR038595">
    <property type="entry name" value="LOR_sf"/>
</dbReference>
<evidence type="ECO:0008006" key="4">
    <source>
        <dbReference type="Google" id="ProtNLM"/>
    </source>
</evidence>
<name>F8JR99_STREN</name>